<dbReference type="Proteomes" id="UP000029646">
    <property type="component" value="Unassembled WGS sequence"/>
</dbReference>
<keyword evidence="15" id="KW-1185">Reference proteome</keyword>
<dbReference type="EMBL" id="BBNR01000044">
    <property type="protein sequence ID" value="GAL69145.1"/>
    <property type="molecule type" value="Genomic_DNA"/>
</dbReference>
<evidence type="ECO:0000256" key="4">
    <source>
        <dbReference type="ARBA" id="ARBA00023157"/>
    </source>
</evidence>
<evidence type="ECO:0000256" key="1">
    <source>
        <dbReference type="ARBA" id="ARBA00008987"/>
    </source>
</evidence>
<dbReference type="RefSeq" id="WP_042247153.1">
    <property type="nucleotide sequence ID" value="NZ_BBNR01000044.1"/>
</dbReference>
<evidence type="ECO:0000256" key="3">
    <source>
        <dbReference type="ARBA" id="ARBA00022982"/>
    </source>
</evidence>
<evidence type="ECO:0000313" key="13">
    <source>
        <dbReference type="EMBL" id="GAL90716.1"/>
    </source>
</evidence>
<dbReference type="GO" id="GO:0045454">
    <property type="term" value="P:cell redox homeostasis"/>
    <property type="evidence" value="ECO:0007669"/>
    <property type="project" value="TreeGrafter"/>
</dbReference>
<dbReference type="NCBIfam" id="TIGR01068">
    <property type="entry name" value="thioredoxin"/>
    <property type="match status" value="1"/>
</dbReference>
<keyword evidence="4 9" id="KW-1015">Disulfide bond</keyword>
<evidence type="ECO:0000313" key="11">
    <source>
        <dbReference type="EMBL" id="GAL69145.1"/>
    </source>
</evidence>
<dbReference type="InterPro" id="IPR005746">
    <property type="entry name" value="Thioredoxin"/>
</dbReference>
<dbReference type="InterPro" id="IPR017937">
    <property type="entry name" value="Thioredoxin_CS"/>
</dbReference>
<dbReference type="EMBL" id="BBNS01000020">
    <property type="protein sequence ID" value="GAL72116.1"/>
    <property type="molecule type" value="Genomic_DNA"/>
</dbReference>
<dbReference type="STRING" id="504487.JCM19538_481"/>
<keyword evidence="2" id="KW-0813">Transport</keyword>
<dbReference type="Proteomes" id="UP000029641">
    <property type="component" value="Unassembled WGS sequence"/>
</dbReference>
<dbReference type="Pfam" id="PF00085">
    <property type="entry name" value="Thioredoxin"/>
    <property type="match status" value="1"/>
</dbReference>
<keyword evidence="5 9" id="KW-0676">Redox-active center</keyword>
<feature type="site" description="Contributes to redox potential value" evidence="8">
    <location>
        <position position="25"/>
    </location>
</feature>
<comment type="caution">
    <text evidence="11">The sequence shown here is derived from an EMBL/GenBank/DDBJ whole genome shotgun (WGS) entry which is preliminary data.</text>
</comment>
<feature type="disulfide bond" description="Redox-active" evidence="9">
    <location>
        <begin position="24"/>
        <end position="27"/>
    </location>
</feature>
<dbReference type="GO" id="GO:0015035">
    <property type="term" value="F:protein-disulfide reductase activity"/>
    <property type="evidence" value="ECO:0007669"/>
    <property type="project" value="UniProtKB-UniRule"/>
</dbReference>
<feature type="domain" description="Thioredoxin" evidence="10">
    <location>
        <begin position="1"/>
        <end position="100"/>
    </location>
</feature>
<evidence type="ECO:0000256" key="6">
    <source>
        <dbReference type="NCBIfam" id="TIGR01068"/>
    </source>
</evidence>
<dbReference type="AlphaFoldDB" id="A0A090VWM1"/>
<dbReference type="PIRSF" id="PIRSF000077">
    <property type="entry name" value="Thioredoxin"/>
    <property type="match status" value="1"/>
</dbReference>
<protein>
    <recommendedName>
        <fullName evidence="6 7">Thioredoxin</fullName>
    </recommendedName>
</protein>
<evidence type="ECO:0000256" key="2">
    <source>
        <dbReference type="ARBA" id="ARBA00022448"/>
    </source>
</evidence>
<evidence type="ECO:0000313" key="15">
    <source>
        <dbReference type="Proteomes" id="UP000030184"/>
    </source>
</evidence>
<dbReference type="Gene3D" id="3.40.30.10">
    <property type="entry name" value="Glutaredoxin"/>
    <property type="match status" value="1"/>
</dbReference>
<evidence type="ECO:0000313" key="12">
    <source>
        <dbReference type="EMBL" id="GAL72116.1"/>
    </source>
</evidence>
<dbReference type="FunFam" id="3.40.30.10:FF:000001">
    <property type="entry name" value="Thioredoxin"/>
    <property type="match status" value="1"/>
</dbReference>
<dbReference type="PRINTS" id="PR00421">
    <property type="entry name" value="THIOREDOXIN"/>
</dbReference>
<dbReference type="InterPro" id="IPR013766">
    <property type="entry name" value="Thioredoxin_domain"/>
</dbReference>
<gene>
    <name evidence="11" type="ORF">JCM19301_1893</name>
    <name evidence="12" type="ORF">JCM19302_74</name>
    <name evidence="13" type="ORF">JCM19538_481</name>
</gene>
<feature type="site" description="Deprotonates C-terminal active site Cys" evidence="8">
    <location>
        <position position="18"/>
    </location>
</feature>
<keyword evidence="3" id="KW-0249">Electron transport</keyword>
<proteinExistence type="inferred from homology"/>
<evidence type="ECO:0000256" key="8">
    <source>
        <dbReference type="PIRSR" id="PIRSR000077-1"/>
    </source>
</evidence>
<dbReference type="PANTHER" id="PTHR45663">
    <property type="entry name" value="GEO12009P1"/>
    <property type="match status" value="1"/>
</dbReference>
<dbReference type="EMBL" id="BBNY01000076">
    <property type="protein sequence ID" value="GAL90716.1"/>
    <property type="molecule type" value="Genomic_DNA"/>
</dbReference>
<feature type="active site" description="Nucleophile" evidence="8">
    <location>
        <position position="27"/>
    </location>
</feature>
<evidence type="ECO:0000313" key="14">
    <source>
        <dbReference type="Proteomes" id="UP000029641"/>
    </source>
</evidence>
<dbReference type="PROSITE" id="PS00194">
    <property type="entry name" value="THIOREDOXIN_1"/>
    <property type="match status" value="1"/>
</dbReference>
<organism evidence="11 14">
    <name type="scientific">Jejuia pallidilutea</name>
    <dbReference type="NCBI Taxonomy" id="504487"/>
    <lineage>
        <taxon>Bacteria</taxon>
        <taxon>Pseudomonadati</taxon>
        <taxon>Bacteroidota</taxon>
        <taxon>Flavobacteriia</taxon>
        <taxon>Flavobacteriales</taxon>
        <taxon>Flavobacteriaceae</taxon>
        <taxon>Jejuia</taxon>
    </lineage>
</organism>
<sequence length="100" mass="11328">MKGNFNKIINSNTPVLIDFFAEWCGPCKAQTPVIQELSKEMGDLVRIIKIDIDKNQHIANAYNVRGVPTLALYHKGKLLWRQSGVQSKAQLKSIIQQHLN</sequence>
<dbReference type="CDD" id="cd02947">
    <property type="entry name" value="TRX_family"/>
    <property type="match status" value="1"/>
</dbReference>
<name>A0A090VWM1_9FLAO</name>
<dbReference type="GO" id="GO:0005829">
    <property type="term" value="C:cytosol"/>
    <property type="evidence" value="ECO:0007669"/>
    <property type="project" value="TreeGrafter"/>
</dbReference>
<evidence type="ECO:0000256" key="5">
    <source>
        <dbReference type="ARBA" id="ARBA00023284"/>
    </source>
</evidence>
<feature type="active site" description="Nucleophile" evidence="8">
    <location>
        <position position="24"/>
    </location>
</feature>
<dbReference type="eggNOG" id="COG3118">
    <property type="taxonomic scope" value="Bacteria"/>
</dbReference>
<dbReference type="PROSITE" id="PS51352">
    <property type="entry name" value="THIOREDOXIN_2"/>
    <property type="match status" value="1"/>
</dbReference>
<feature type="site" description="Contributes to redox potential value" evidence="8">
    <location>
        <position position="26"/>
    </location>
</feature>
<evidence type="ECO:0000259" key="10">
    <source>
        <dbReference type="PROSITE" id="PS51352"/>
    </source>
</evidence>
<reference evidence="15" key="1">
    <citation type="journal article" date="2014" name="Genome Announc.">
        <title>Draft Genome Sequence of Marine Flavobacterium Jejuia pallidilutea Strain 11shimoA1 and Pigmentation Mutants.</title>
        <authorList>
            <person name="Takatani N."/>
            <person name="Nakanishi M."/>
            <person name="Meirelles P."/>
            <person name="Mino S."/>
            <person name="Suda W."/>
            <person name="Oshima K."/>
            <person name="Hattori M."/>
            <person name="Ohkuma M."/>
            <person name="Hosokawa M."/>
            <person name="Miyashita K."/>
            <person name="Thompson F.L."/>
            <person name="Niwa A."/>
            <person name="Sawabe T."/>
            <person name="Sawabe T."/>
        </authorList>
    </citation>
    <scope>NUCLEOTIDE SEQUENCE [LARGE SCALE GENOMIC DNA]</scope>
    <source>
        <strain evidence="15">JCM 19538</strain>
    </source>
</reference>
<evidence type="ECO:0000256" key="7">
    <source>
        <dbReference type="PIRNR" id="PIRNR000077"/>
    </source>
</evidence>
<dbReference type="OrthoDB" id="9790390at2"/>
<dbReference type="SUPFAM" id="SSF52833">
    <property type="entry name" value="Thioredoxin-like"/>
    <property type="match status" value="1"/>
</dbReference>
<evidence type="ECO:0000256" key="9">
    <source>
        <dbReference type="PIRSR" id="PIRSR000077-4"/>
    </source>
</evidence>
<comment type="similarity">
    <text evidence="1 7">Belongs to the thioredoxin family.</text>
</comment>
<accession>A0A090VWM1</accession>
<dbReference type="PANTHER" id="PTHR45663:SF11">
    <property type="entry name" value="GEO12009P1"/>
    <property type="match status" value="1"/>
</dbReference>
<dbReference type="InterPro" id="IPR036249">
    <property type="entry name" value="Thioredoxin-like_sf"/>
</dbReference>
<dbReference type="Proteomes" id="UP000030184">
    <property type="component" value="Unassembled WGS sequence"/>
</dbReference>